<evidence type="ECO:0000313" key="3">
    <source>
        <dbReference type="Proteomes" id="UP000007013"/>
    </source>
</evidence>
<gene>
    <name evidence="2" type="ordered locus">Oter_0159</name>
</gene>
<keyword evidence="1" id="KW-0812">Transmembrane</keyword>
<sequence>MTRPAQLTLDIDPGRILSPGTFMILSGKRALSISAALVAVVVVAPFGTRGS</sequence>
<dbReference type="HOGENOM" id="CLU_3101570_0_0_0"/>
<keyword evidence="1" id="KW-1133">Transmembrane helix</keyword>
<protein>
    <submittedName>
        <fullName evidence="2">Uncharacterized protein</fullName>
    </submittedName>
</protein>
<dbReference type="KEGG" id="ote:Oter_0159"/>
<reference evidence="2 3" key="1">
    <citation type="journal article" date="2011" name="J. Bacteriol.">
        <title>Genome sequence of the verrucomicrobium Opitutus terrae PB90-1, an abundant inhabitant of rice paddy soil ecosystems.</title>
        <authorList>
            <person name="van Passel M.W."/>
            <person name="Kant R."/>
            <person name="Palva A."/>
            <person name="Copeland A."/>
            <person name="Lucas S."/>
            <person name="Lapidus A."/>
            <person name="Glavina del Rio T."/>
            <person name="Pitluck S."/>
            <person name="Goltsman E."/>
            <person name="Clum A."/>
            <person name="Sun H."/>
            <person name="Schmutz J."/>
            <person name="Larimer F.W."/>
            <person name="Land M.L."/>
            <person name="Hauser L."/>
            <person name="Kyrpides N."/>
            <person name="Mikhailova N."/>
            <person name="Richardson P.P."/>
            <person name="Janssen P.H."/>
            <person name="de Vos W.M."/>
            <person name="Smidt H."/>
        </authorList>
    </citation>
    <scope>NUCLEOTIDE SEQUENCE [LARGE SCALE GENOMIC DNA]</scope>
    <source>
        <strain evidence="3">DSM 11246 / JCM 15787 / PB90-1</strain>
    </source>
</reference>
<dbReference type="STRING" id="452637.Oter_0159"/>
<keyword evidence="1" id="KW-0472">Membrane</keyword>
<keyword evidence="3" id="KW-1185">Reference proteome</keyword>
<dbReference type="AlphaFoldDB" id="B1ZN81"/>
<organism evidence="2 3">
    <name type="scientific">Opitutus terrae (strain DSM 11246 / JCM 15787 / PB90-1)</name>
    <dbReference type="NCBI Taxonomy" id="452637"/>
    <lineage>
        <taxon>Bacteria</taxon>
        <taxon>Pseudomonadati</taxon>
        <taxon>Verrucomicrobiota</taxon>
        <taxon>Opitutia</taxon>
        <taxon>Opitutales</taxon>
        <taxon>Opitutaceae</taxon>
        <taxon>Opitutus</taxon>
    </lineage>
</organism>
<feature type="transmembrane region" description="Helical" evidence="1">
    <location>
        <begin position="30"/>
        <end position="48"/>
    </location>
</feature>
<accession>B1ZN81</accession>
<evidence type="ECO:0000313" key="2">
    <source>
        <dbReference type="EMBL" id="ACB73450.1"/>
    </source>
</evidence>
<dbReference type="Proteomes" id="UP000007013">
    <property type="component" value="Chromosome"/>
</dbReference>
<dbReference type="EMBL" id="CP001032">
    <property type="protein sequence ID" value="ACB73450.1"/>
    <property type="molecule type" value="Genomic_DNA"/>
</dbReference>
<name>B1ZN81_OPITP</name>
<proteinExistence type="predicted"/>
<evidence type="ECO:0000256" key="1">
    <source>
        <dbReference type="SAM" id="Phobius"/>
    </source>
</evidence>